<name>A0A8S5Q033_9CAUD</name>
<accession>A0A8S5Q033</accession>
<dbReference type="EMBL" id="BK015544">
    <property type="protein sequence ID" value="DAE12177.1"/>
    <property type="molecule type" value="Genomic_DNA"/>
</dbReference>
<sequence>MAKSNSIKAREQLVRNQPTIYSFDFKDVPSGKYAETLDVLFHNPDYSEAVEKRNRLVKSVERLRPGSSEMINLVRTIQQHDRKLADIMYASIVQTNLHSDVGYDFLSFSTLLKYYVDYKKDGMRERVNRMSANLDKVTFLADMLESIVTDVKADMREVFDGSIEFNQFDAVLKVLTQLRGFFKSARRGDADSPEAKLYFDYSDSINEYIEKRLKTYTAKYRKIHPAEKTYTEADLIEGLNQFFGCHAKFDLSFIAHTESGGCYIDIAKLCQNLNRNEMEIFEKVSGKMKSNNVTNDALRNCFNVTDLIMSRYKRPKQK</sequence>
<protein>
    <submittedName>
        <fullName evidence="1">Uncharacterized protein</fullName>
    </submittedName>
</protein>
<reference evidence="1" key="1">
    <citation type="journal article" date="2021" name="Proc. Natl. Acad. Sci. U.S.A.">
        <title>A Catalog of Tens of Thousands of Viruses from Human Metagenomes Reveals Hidden Associations with Chronic Diseases.</title>
        <authorList>
            <person name="Tisza M.J."/>
            <person name="Buck C.B."/>
        </authorList>
    </citation>
    <scope>NUCLEOTIDE SEQUENCE</scope>
    <source>
        <strain evidence="1">CtMOb8</strain>
    </source>
</reference>
<evidence type="ECO:0000313" key="1">
    <source>
        <dbReference type="EMBL" id="DAE12177.1"/>
    </source>
</evidence>
<organism evidence="1">
    <name type="scientific">Siphoviridae sp. ctMOb8</name>
    <dbReference type="NCBI Taxonomy" id="2825460"/>
    <lineage>
        <taxon>Viruses</taxon>
        <taxon>Duplodnaviria</taxon>
        <taxon>Heunggongvirae</taxon>
        <taxon>Uroviricota</taxon>
        <taxon>Caudoviricetes</taxon>
    </lineage>
</organism>
<proteinExistence type="predicted"/>